<sequence>MRNLTLVLALMVLMLGAASMWLQGPLPFDIEITKALQAFIPAGSAWIDYLSITAGWPGIIVSGLVVAVFAASLAGLRGAAAALVGMVLAMAMERGLRMFVLVPRPSSELVDVAKLSASSGLPSTFAMFFGAACGALIALAWGKRGCEAVLVRSGAASLLVIGCAGRIAAGGHWTSQVLPSAAAGVLASLLALRLFGLRR</sequence>
<protein>
    <recommendedName>
        <fullName evidence="2">Phosphatidic acid phosphatase type 2/haloperoxidase domain-containing protein</fullName>
    </recommendedName>
</protein>
<dbReference type="EMBL" id="BMGD01000005">
    <property type="protein sequence ID" value="GGB71337.1"/>
    <property type="molecule type" value="Genomic_DNA"/>
</dbReference>
<accession>A0ABQ1JPY2</accession>
<evidence type="ECO:0000313" key="3">
    <source>
        <dbReference type="EMBL" id="GGB71337.1"/>
    </source>
</evidence>
<evidence type="ECO:0000256" key="1">
    <source>
        <dbReference type="SAM" id="Phobius"/>
    </source>
</evidence>
<organism evidence="3 4">
    <name type="scientific">Blastomonas aquatica</name>
    <dbReference type="NCBI Taxonomy" id="1510276"/>
    <lineage>
        <taxon>Bacteria</taxon>
        <taxon>Pseudomonadati</taxon>
        <taxon>Pseudomonadota</taxon>
        <taxon>Alphaproteobacteria</taxon>
        <taxon>Sphingomonadales</taxon>
        <taxon>Sphingomonadaceae</taxon>
        <taxon>Blastomonas</taxon>
    </lineage>
</organism>
<keyword evidence="4" id="KW-1185">Reference proteome</keyword>
<keyword evidence="1" id="KW-0472">Membrane</keyword>
<evidence type="ECO:0000259" key="2">
    <source>
        <dbReference type="Pfam" id="PF01569"/>
    </source>
</evidence>
<dbReference type="InterPro" id="IPR000326">
    <property type="entry name" value="PAP2/HPO"/>
</dbReference>
<feature type="transmembrane region" description="Helical" evidence="1">
    <location>
        <begin position="175"/>
        <end position="195"/>
    </location>
</feature>
<feature type="transmembrane region" description="Helical" evidence="1">
    <location>
        <begin position="149"/>
        <end position="169"/>
    </location>
</feature>
<feature type="transmembrane region" description="Helical" evidence="1">
    <location>
        <begin position="54"/>
        <end position="73"/>
    </location>
</feature>
<dbReference type="RefSeq" id="WP_188515079.1">
    <property type="nucleotide sequence ID" value="NZ_BMGD01000005.1"/>
</dbReference>
<dbReference type="Proteomes" id="UP000614261">
    <property type="component" value="Unassembled WGS sequence"/>
</dbReference>
<comment type="caution">
    <text evidence="3">The sequence shown here is derived from an EMBL/GenBank/DDBJ whole genome shotgun (WGS) entry which is preliminary data.</text>
</comment>
<feature type="transmembrane region" description="Helical" evidence="1">
    <location>
        <begin position="120"/>
        <end position="142"/>
    </location>
</feature>
<evidence type="ECO:0000313" key="4">
    <source>
        <dbReference type="Proteomes" id="UP000614261"/>
    </source>
</evidence>
<reference evidence="4" key="1">
    <citation type="journal article" date="2019" name="Int. J. Syst. Evol. Microbiol.">
        <title>The Global Catalogue of Microorganisms (GCM) 10K type strain sequencing project: providing services to taxonomists for standard genome sequencing and annotation.</title>
        <authorList>
            <consortium name="The Broad Institute Genomics Platform"/>
            <consortium name="The Broad Institute Genome Sequencing Center for Infectious Disease"/>
            <person name="Wu L."/>
            <person name="Ma J."/>
        </authorList>
    </citation>
    <scope>NUCLEOTIDE SEQUENCE [LARGE SCALE GENOMIC DNA]</scope>
    <source>
        <strain evidence="4">CGMCC 1.12851</strain>
    </source>
</reference>
<proteinExistence type="predicted"/>
<keyword evidence="1" id="KW-0812">Transmembrane</keyword>
<name>A0ABQ1JPY2_9SPHN</name>
<keyword evidence="1" id="KW-1133">Transmembrane helix</keyword>
<dbReference type="InterPro" id="IPR036938">
    <property type="entry name" value="PAP2/HPO_sf"/>
</dbReference>
<dbReference type="Pfam" id="PF01569">
    <property type="entry name" value="PAP2"/>
    <property type="match status" value="1"/>
</dbReference>
<dbReference type="SUPFAM" id="SSF48317">
    <property type="entry name" value="Acid phosphatase/Vanadium-dependent haloperoxidase"/>
    <property type="match status" value="1"/>
</dbReference>
<feature type="domain" description="Phosphatidic acid phosphatase type 2/haloperoxidase" evidence="2">
    <location>
        <begin position="80"/>
        <end position="196"/>
    </location>
</feature>
<feature type="transmembrane region" description="Helical" evidence="1">
    <location>
        <begin position="80"/>
        <end position="100"/>
    </location>
</feature>
<gene>
    <name evidence="3" type="ORF">GCM10010833_28170</name>
</gene>